<dbReference type="EMBL" id="JAHCMY010000004">
    <property type="protein sequence ID" value="MBS9524124.1"/>
    <property type="molecule type" value="Genomic_DNA"/>
</dbReference>
<keyword evidence="3" id="KW-1185">Reference proteome</keyword>
<dbReference type="Gene3D" id="4.10.860.10">
    <property type="entry name" value="UVR domain"/>
    <property type="match status" value="1"/>
</dbReference>
<name>A0AAP2CI69_9BACT</name>
<gene>
    <name evidence="2" type="ORF">KI659_08880</name>
</gene>
<reference evidence="2 3" key="1">
    <citation type="submission" date="2021-05" db="EMBL/GenBank/DDBJ databases">
        <authorList>
            <person name="Zhang Z.D."/>
            <person name="Osman G."/>
        </authorList>
    </citation>
    <scope>NUCLEOTIDE SEQUENCE [LARGE SCALE GENOMIC DNA]</scope>
    <source>
        <strain evidence="2 3">KCTC 32217</strain>
    </source>
</reference>
<evidence type="ECO:0000313" key="3">
    <source>
        <dbReference type="Proteomes" id="UP001319104"/>
    </source>
</evidence>
<dbReference type="AlphaFoldDB" id="A0AAP2CI69"/>
<feature type="domain" description="UVR" evidence="1">
    <location>
        <begin position="49"/>
        <end position="84"/>
    </location>
</feature>
<organism evidence="2 3">
    <name type="scientific">Litoribacter ruber</name>
    <dbReference type="NCBI Taxonomy" id="702568"/>
    <lineage>
        <taxon>Bacteria</taxon>
        <taxon>Pseudomonadati</taxon>
        <taxon>Bacteroidota</taxon>
        <taxon>Cytophagia</taxon>
        <taxon>Cytophagales</taxon>
        <taxon>Cyclobacteriaceae</taxon>
        <taxon>Litoribacter</taxon>
    </lineage>
</organism>
<evidence type="ECO:0000259" key="1">
    <source>
        <dbReference type="PROSITE" id="PS50151"/>
    </source>
</evidence>
<proteinExistence type="predicted"/>
<protein>
    <recommendedName>
        <fullName evidence="1">UVR domain-containing protein</fullName>
    </recommendedName>
</protein>
<sequence>MDIDKKVAQLNALIAGDEIDREEFGSSLGELLGEGGLKVKVLDLEFYSKEKLEHAEREKAEAMRRQYYEEAAQWRDKANEIRQYVELGEDLQLTSSTFRIEHGHLFYFHTGLGKHDQLILKLIGKVG</sequence>
<dbReference type="RefSeq" id="WP_213944993.1">
    <property type="nucleotide sequence ID" value="NZ_JAHCMY010000004.1"/>
</dbReference>
<dbReference type="Proteomes" id="UP001319104">
    <property type="component" value="Unassembled WGS sequence"/>
</dbReference>
<dbReference type="InterPro" id="IPR001943">
    <property type="entry name" value="UVR_dom"/>
</dbReference>
<evidence type="ECO:0000313" key="2">
    <source>
        <dbReference type="EMBL" id="MBS9524124.1"/>
    </source>
</evidence>
<dbReference type="PROSITE" id="PS50151">
    <property type="entry name" value="UVR"/>
    <property type="match status" value="1"/>
</dbReference>
<comment type="caution">
    <text evidence="2">The sequence shown here is derived from an EMBL/GenBank/DDBJ whole genome shotgun (WGS) entry which is preliminary data.</text>
</comment>
<accession>A0AAP2CI69</accession>